<evidence type="ECO:0000313" key="2">
    <source>
        <dbReference type="Proteomes" id="UP001500190"/>
    </source>
</evidence>
<comment type="caution">
    <text evidence="1">The sequence shown here is derived from an EMBL/GenBank/DDBJ whole genome shotgun (WGS) entry which is preliminary data.</text>
</comment>
<dbReference type="EMBL" id="BAAAND010000004">
    <property type="protein sequence ID" value="GAA1581229.1"/>
    <property type="molecule type" value="Genomic_DNA"/>
</dbReference>
<protein>
    <submittedName>
        <fullName evidence="1">Uncharacterized protein</fullName>
    </submittedName>
</protein>
<keyword evidence="2" id="KW-1185">Reference proteome</keyword>
<proteinExistence type="predicted"/>
<gene>
    <name evidence="1" type="ORF">GCM10009742_27190</name>
</gene>
<evidence type="ECO:0000313" key="1">
    <source>
        <dbReference type="EMBL" id="GAA1581229.1"/>
    </source>
</evidence>
<dbReference type="Proteomes" id="UP001500190">
    <property type="component" value="Unassembled WGS sequence"/>
</dbReference>
<accession>A0ABN2DRI6</accession>
<reference evidence="1 2" key="1">
    <citation type="journal article" date="2019" name="Int. J. Syst. Evol. Microbiol.">
        <title>The Global Catalogue of Microorganisms (GCM) 10K type strain sequencing project: providing services to taxonomists for standard genome sequencing and annotation.</title>
        <authorList>
            <consortium name="The Broad Institute Genomics Platform"/>
            <consortium name="The Broad Institute Genome Sequencing Center for Infectious Disease"/>
            <person name="Wu L."/>
            <person name="Ma J."/>
        </authorList>
    </citation>
    <scope>NUCLEOTIDE SEQUENCE [LARGE SCALE GENOMIC DNA]</scope>
    <source>
        <strain evidence="1 2">JCM 14304</strain>
    </source>
</reference>
<name>A0ABN2DRI6_9ACTN</name>
<organism evidence="1 2">
    <name type="scientific">Kribbella karoonensis</name>
    <dbReference type="NCBI Taxonomy" id="324851"/>
    <lineage>
        <taxon>Bacteria</taxon>
        <taxon>Bacillati</taxon>
        <taxon>Actinomycetota</taxon>
        <taxon>Actinomycetes</taxon>
        <taxon>Propionibacteriales</taxon>
        <taxon>Kribbellaceae</taxon>
        <taxon>Kribbella</taxon>
    </lineage>
</organism>
<sequence>MRSWLVREVFPGEDVEGNELSAIERAVHQTVYHVSGTCGIGVAERAADLILASIRNREASTAAAS</sequence>